<dbReference type="PANTHER" id="PTHR12747:SF0">
    <property type="entry name" value="ELONGATOR COMPLEX PROTEIN 1"/>
    <property type="match status" value="1"/>
</dbReference>
<evidence type="ECO:0000256" key="3">
    <source>
        <dbReference type="ARBA" id="ARBA00006086"/>
    </source>
</evidence>
<dbReference type="Proteomes" id="UP001174909">
    <property type="component" value="Unassembled WGS sequence"/>
</dbReference>
<gene>
    <name evidence="9" type="ORF">GBAR_LOCUS2859</name>
</gene>
<feature type="domain" description="ELP1 N-terminal second beta-propeller" evidence="7">
    <location>
        <begin position="348"/>
        <end position="633"/>
    </location>
</feature>
<evidence type="ECO:0000313" key="10">
    <source>
        <dbReference type="Proteomes" id="UP001174909"/>
    </source>
</evidence>
<evidence type="ECO:0000256" key="2">
    <source>
        <dbReference type="ARBA" id="ARBA00005043"/>
    </source>
</evidence>
<comment type="caution">
    <text evidence="9">The sequence shown here is derived from an EMBL/GenBank/DDBJ whole genome shotgun (WGS) entry which is preliminary data.</text>
</comment>
<dbReference type="GO" id="GO:0005829">
    <property type="term" value="C:cytosol"/>
    <property type="evidence" value="ECO:0007669"/>
    <property type="project" value="TreeGrafter"/>
</dbReference>
<dbReference type="PANTHER" id="PTHR12747">
    <property type="entry name" value="ELONGATOR COMPLEX PROTEIN 1"/>
    <property type="match status" value="1"/>
</dbReference>
<name>A0AA35W7J3_GEOBA</name>
<dbReference type="GO" id="GO:0002926">
    <property type="term" value="P:tRNA wobble base 5-methoxycarbonylmethyl-2-thiouridinylation"/>
    <property type="evidence" value="ECO:0007669"/>
    <property type="project" value="TreeGrafter"/>
</dbReference>
<evidence type="ECO:0000259" key="6">
    <source>
        <dbReference type="Pfam" id="PF04762"/>
    </source>
</evidence>
<evidence type="ECO:0000259" key="8">
    <source>
        <dbReference type="Pfam" id="PF23925"/>
    </source>
</evidence>
<keyword evidence="10" id="KW-1185">Reference proteome</keyword>
<evidence type="ECO:0000256" key="5">
    <source>
        <dbReference type="ARBA" id="ARBA00022694"/>
    </source>
</evidence>
<dbReference type="EMBL" id="CASHTH010000394">
    <property type="protein sequence ID" value="CAI8000183.1"/>
    <property type="molecule type" value="Genomic_DNA"/>
</dbReference>
<dbReference type="InterPro" id="IPR056164">
    <property type="entry name" value="Beta-prop_ELP1_1st"/>
</dbReference>
<feature type="domain" description="ELP1 first N-terminal beta-propeller" evidence="6">
    <location>
        <begin position="15"/>
        <end position="308"/>
    </location>
</feature>
<dbReference type="InterPro" id="IPR056165">
    <property type="entry name" value="Beta-prop_ELP1_2nd"/>
</dbReference>
<evidence type="ECO:0000313" key="9">
    <source>
        <dbReference type="EMBL" id="CAI8000183.1"/>
    </source>
</evidence>
<proteinExistence type="inferred from homology"/>
<comment type="pathway">
    <text evidence="2">tRNA modification; 5-methoxycarbonylmethyl-2-thiouridine-tRNA biosynthesis.</text>
</comment>
<dbReference type="Pfam" id="PF04762">
    <property type="entry name" value="Beta-prop_ELP1_1st"/>
    <property type="match status" value="1"/>
</dbReference>
<dbReference type="InterPro" id="IPR006849">
    <property type="entry name" value="Elp1"/>
</dbReference>
<evidence type="ECO:0000256" key="1">
    <source>
        <dbReference type="ARBA" id="ARBA00004496"/>
    </source>
</evidence>
<comment type="subcellular location">
    <subcellularLocation>
        <location evidence="1">Cytoplasm</location>
    </subcellularLocation>
</comment>
<dbReference type="SUPFAM" id="SSF69322">
    <property type="entry name" value="Tricorn protease domain 2"/>
    <property type="match status" value="1"/>
</dbReference>
<protein>
    <submittedName>
        <fullName evidence="9">Elongator complex protein 1</fullName>
    </submittedName>
</protein>
<keyword evidence="5" id="KW-0819">tRNA processing</keyword>
<accession>A0AA35W7J3</accession>
<dbReference type="AlphaFoldDB" id="A0AA35W7J3"/>
<dbReference type="Pfam" id="PF23925">
    <property type="entry name" value="A-sol_ELP1"/>
    <property type="match status" value="1"/>
</dbReference>
<dbReference type="GO" id="GO:0033588">
    <property type="term" value="C:elongator holoenzyme complex"/>
    <property type="evidence" value="ECO:0007669"/>
    <property type="project" value="InterPro"/>
</dbReference>
<evidence type="ECO:0000256" key="4">
    <source>
        <dbReference type="ARBA" id="ARBA00022490"/>
    </source>
</evidence>
<organism evidence="9 10">
    <name type="scientific">Geodia barretti</name>
    <name type="common">Barrett's horny sponge</name>
    <dbReference type="NCBI Taxonomy" id="519541"/>
    <lineage>
        <taxon>Eukaryota</taxon>
        <taxon>Metazoa</taxon>
        <taxon>Porifera</taxon>
        <taxon>Demospongiae</taxon>
        <taxon>Heteroscleromorpha</taxon>
        <taxon>Tetractinellida</taxon>
        <taxon>Astrophorina</taxon>
        <taxon>Geodiidae</taxon>
        <taxon>Geodia</taxon>
    </lineage>
</organism>
<comment type="similarity">
    <text evidence="3">Belongs to the ELP1/IKA1 family.</text>
</comment>
<dbReference type="Pfam" id="PF23797">
    <property type="entry name" value="Beta-prop_ELP1_2nd"/>
    <property type="match status" value="1"/>
</dbReference>
<feature type="domain" description="ELP1 alpha-solenoid" evidence="8">
    <location>
        <begin position="657"/>
        <end position="821"/>
    </location>
</feature>
<dbReference type="InterPro" id="IPR056167">
    <property type="entry name" value="A-sol_ELP1"/>
</dbReference>
<sequence>MSPEDYVIAVECVSGEFVCLATRNGDIVFYNIQTRHVESVGSVEGGLLGMTWSPDQELAVFSTATGSLLLMTHTLDPSGDSGSDLVPVTEVPMCPAEFGRAEPVTVGWGRKSTQFHGSAGKQSAREMLVQESGSAHPWDDLRPRVSWPEEGEYFACSCIDPASGGRRFRVWTREGELFSTGEVTQGLEQCLHWRPSGGLIASSQSLPHTHQVVFFEKNGLRRGEFSLPPHPSWQDGKCVVQELCWNCDSTVLCLWLEERKTPTSHPLQSSIQLWVRGNYHWYLKQELFSPLTPDSALSASLQAVQWDPVVPLRLHIITSDGCYVCCDWRWRVNKSSCLTRDNLCDVAVIDGDRLFLTPFRHVTTPPPMRTHTLSLPSPILTISHAPPPLVNDFLVVTATAEVAVFSYSQSDTQRKTPFPLPSPKLVGLARLPVATSLVRQLTWQGAESLVGVVWDAASGRDSVMEFQLIVDHERGRVKVEKRCSHSVPPPHSSIISLSSHPHSGSTVAQATDGTLFCHSPSEGLLPWKLPSGLALKFPEGTCDHVSVATFHDKEHVVGLNEFRRTLYVDDCKVATGATTFDLHNEFLIYTTDSHECHFLRTSSISVVATSDPSDRPNLVEEGKRRVERGSKIVVVVPHDSKLVLQMPRGNLETIYPRPLVLSKVRRHLDNRCYGDAFLAMRTNRINLNLIYDHNPQAFRENVKEFVEQLDSVAHINLFLTELRFCLVTILTPGILNFRAREEDTTKTMYPVPLGKEAEREEKEGGGKVDKICDAMKKVLLELDENKYLLSIITAHVKKSEPELETVLLRIRHLSQQEEGREVKKIEETERKCGRFEKDRTRGG</sequence>
<evidence type="ECO:0000259" key="7">
    <source>
        <dbReference type="Pfam" id="PF23797"/>
    </source>
</evidence>
<keyword evidence="4" id="KW-0963">Cytoplasm</keyword>
<dbReference type="GO" id="GO:0000049">
    <property type="term" value="F:tRNA binding"/>
    <property type="evidence" value="ECO:0007669"/>
    <property type="project" value="TreeGrafter"/>
</dbReference>
<reference evidence="9" key="1">
    <citation type="submission" date="2023-03" db="EMBL/GenBank/DDBJ databases">
        <authorList>
            <person name="Steffen K."/>
            <person name="Cardenas P."/>
        </authorList>
    </citation>
    <scope>NUCLEOTIDE SEQUENCE</scope>
</reference>